<evidence type="ECO:0000313" key="2">
    <source>
        <dbReference type="EMBL" id="MDI6098508.1"/>
    </source>
</evidence>
<reference evidence="2 3" key="1">
    <citation type="submission" date="2023-05" db="EMBL/GenBank/DDBJ databases">
        <title>Actinoplanes sp. NEAU-A12 genome sequencing.</title>
        <authorList>
            <person name="Wang Z.-S."/>
        </authorList>
    </citation>
    <scope>NUCLEOTIDE SEQUENCE [LARGE SCALE GENOMIC DNA]</scope>
    <source>
        <strain evidence="2 3">NEAU-A12</strain>
    </source>
</reference>
<dbReference type="EMBL" id="JASCTH010000004">
    <property type="protein sequence ID" value="MDI6098508.1"/>
    <property type="molecule type" value="Genomic_DNA"/>
</dbReference>
<dbReference type="InterPro" id="IPR010427">
    <property type="entry name" value="DUF1023"/>
</dbReference>
<organism evidence="2 3">
    <name type="scientific">Actinoplanes sandaracinus</name>
    <dbReference type="NCBI Taxonomy" id="3045177"/>
    <lineage>
        <taxon>Bacteria</taxon>
        <taxon>Bacillati</taxon>
        <taxon>Actinomycetota</taxon>
        <taxon>Actinomycetes</taxon>
        <taxon>Micromonosporales</taxon>
        <taxon>Micromonosporaceae</taxon>
        <taxon>Actinoplanes</taxon>
    </lineage>
</organism>
<gene>
    <name evidence="2" type="ORF">QLQ12_07815</name>
</gene>
<evidence type="ECO:0000313" key="3">
    <source>
        <dbReference type="Proteomes" id="UP001241758"/>
    </source>
</evidence>
<proteinExistence type="predicted"/>
<dbReference type="InterPro" id="IPR029058">
    <property type="entry name" value="AB_hydrolase_fold"/>
</dbReference>
<dbReference type="RefSeq" id="WP_282758192.1">
    <property type="nucleotide sequence ID" value="NZ_JASCTH010000004.1"/>
</dbReference>
<dbReference type="Proteomes" id="UP001241758">
    <property type="component" value="Unassembled WGS sequence"/>
</dbReference>
<evidence type="ECO:0000259" key="1">
    <source>
        <dbReference type="Pfam" id="PF06259"/>
    </source>
</evidence>
<accession>A0ABT6WFP4</accession>
<dbReference type="GO" id="GO:0016787">
    <property type="term" value="F:hydrolase activity"/>
    <property type="evidence" value="ECO:0007669"/>
    <property type="project" value="UniProtKB-KW"/>
</dbReference>
<feature type="domain" description="DUF1023" evidence="1">
    <location>
        <begin position="276"/>
        <end position="441"/>
    </location>
</feature>
<name>A0ABT6WFP4_9ACTN</name>
<keyword evidence="3" id="KW-1185">Reference proteome</keyword>
<dbReference type="Pfam" id="PF06259">
    <property type="entry name" value="Abhydrolase_8"/>
    <property type="match status" value="1"/>
</dbReference>
<comment type="caution">
    <text evidence="2">The sequence shown here is derived from an EMBL/GenBank/DDBJ whole genome shotgun (WGS) entry which is preliminary data.</text>
</comment>
<protein>
    <submittedName>
        <fullName evidence="2">Alpha/beta hydrolase</fullName>
    </submittedName>
</protein>
<keyword evidence="2" id="KW-0378">Hydrolase</keyword>
<sequence>MNGAAVSATAVTYARLRSTDPARWRVTALAWRRWAALAGAFCAEFGPLLARLRDSWSGAAAEAAAARLNALRRRMAWFRVICWRADQALSEFAAALARARALLDRAHTAAGRAGLVIDDSGAVRGPAGEHDAIRSVGAELGSALTVAAEADASAAARLGALADVPPAPVVTSFPACTATPAEVRRWWEQWTPAERDWLLATEPAALAGADGIPVADRDVANRLLLDDHRLELDRMRAVGADPDRIRDLLEGLDRLTARLDDETGPRAYLVGLGLDGEGRAVVALGDPDRAAHVLTHVPGMTSDLKSLGGELSRAERVAARAGELGPGGSTSAVLWLDYDAPDFVHEAASARQARDGAPELTRFQEALRATHDGEPAHQTVLGHSYGSLVVGRAAAAGGLPADDVVFVGSPGVGVDSASQLRIPADRVWSTTSITDPIRLAARPDPGLPDRSRDLWFGRDPSEPGFGARVFRSQLDAGHLGYWDAGKPALDALARITLGGAP</sequence>
<dbReference type="SUPFAM" id="SSF53474">
    <property type="entry name" value="alpha/beta-Hydrolases"/>
    <property type="match status" value="1"/>
</dbReference>